<comment type="similarity">
    <text evidence="1 3">Belongs to the short-chain dehydrogenases/reductases (SDR) family.</text>
</comment>
<dbReference type="CDD" id="cd05233">
    <property type="entry name" value="SDR_c"/>
    <property type="match status" value="1"/>
</dbReference>
<reference evidence="4 5" key="1">
    <citation type="submission" date="2018-08" db="EMBL/GenBank/DDBJ databases">
        <title>The draft genome squence of Brumimicrobium sp. N62.</title>
        <authorList>
            <person name="Du Z.-J."/>
            <person name="Luo H.-R."/>
        </authorList>
    </citation>
    <scope>NUCLEOTIDE SEQUENCE [LARGE SCALE GENOMIC DNA]</scope>
    <source>
        <strain evidence="4 5">N62</strain>
    </source>
</reference>
<dbReference type="PANTHER" id="PTHR42901">
    <property type="entry name" value="ALCOHOL DEHYDROGENASE"/>
    <property type="match status" value="1"/>
</dbReference>
<dbReference type="InterPro" id="IPR036291">
    <property type="entry name" value="NAD(P)-bd_dom_sf"/>
</dbReference>
<dbReference type="InterPro" id="IPR020904">
    <property type="entry name" value="Sc_DH/Rdtase_CS"/>
</dbReference>
<dbReference type="Gene3D" id="3.40.50.720">
    <property type="entry name" value="NAD(P)-binding Rossmann-like Domain"/>
    <property type="match status" value="1"/>
</dbReference>
<gene>
    <name evidence="4" type="ORF">DXU93_09870</name>
</gene>
<dbReference type="FunFam" id="3.40.50.720:FF:000084">
    <property type="entry name" value="Short-chain dehydrogenase reductase"/>
    <property type="match status" value="1"/>
</dbReference>
<dbReference type="InterPro" id="IPR002347">
    <property type="entry name" value="SDR_fam"/>
</dbReference>
<dbReference type="Proteomes" id="UP000257127">
    <property type="component" value="Unassembled WGS sequence"/>
</dbReference>
<evidence type="ECO:0000313" key="4">
    <source>
        <dbReference type="EMBL" id="RFC53846.1"/>
    </source>
</evidence>
<keyword evidence="2" id="KW-0560">Oxidoreductase</keyword>
<name>A0A3E1EWB1_9FLAO</name>
<dbReference type="Pfam" id="PF00106">
    <property type="entry name" value="adh_short"/>
    <property type="match status" value="1"/>
</dbReference>
<dbReference type="PROSITE" id="PS00061">
    <property type="entry name" value="ADH_SHORT"/>
    <property type="match status" value="1"/>
</dbReference>
<sequence>MDLKDKVILITGGNSGLGKATAIACIEKGAKVIITGRDHEKTETVAKEIGAVPFKCDVTKDEEIDALYKYIKTEIGELDVLVNNAGIGLRNELVDLTREELRKVYEVNVFGAAMVAQGAAKIFVDQNYGDIINIASTASLKGYPTGSIYSSSKFALRGMTQAWQGELRKNNIRVIQVNPSEVPTAFGDEENREERPLESNKLTPSDIAETIINTLQMDRRAYIPEVTVHATNPF</sequence>
<keyword evidence="5" id="KW-1185">Reference proteome</keyword>
<comment type="caution">
    <text evidence="4">The sequence shown here is derived from an EMBL/GenBank/DDBJ whole genome shotgun (WGS) entry which is preliminary data.</text>
</comment>
<dbReference type="PRINTS" id="PR00081">
    <property type="entry name" value="GDHRDH"/>
</dbReference>
<dbReference type="PRINTS" id="PR00080">
    <property type="entry name" value="SDRFAMILY"/>
</dbReference>
<dbReference type="AlphaFoldDB" id="A0A3E1EWB1"/>
<protein>
    <submittedName>
        <fullName evidence="4">SDR family NAD(P)-dependent oxidoreductase</fullName>
    </submittedName>
</protein>
<organism evidence="4 5">
    <name type="scientific">Brumimicrobium aurantiacum</name>
    <dbReference type="NCBI Taxonomy" id="1737063"/>
    <lineage>
        <taxon>Bacteria</taxon>
        <taxon>Pseudomonadati</taxon>
        <taxon>Bacteroidota</taxon>
        <taxon>Flavobacteriia</taxon>
        <taxon>Flavobacteriales</taxon>
        <taxon>Crocinitomicaceae</taxon>
        <taxon>Brumimicrobium</taxon>
    </lineage>
</organism>
<evidence type="ECO:0000313" key="5">
    <source>
        <dbReference type="Proteomes" id="UP000257127"/>
    </source>
</evidence>
<evidence type="ECO:0000256" key="2">
    <source>
        <dbReference type="ARBA" id="ARBA00023002"/>
    </source>
</evidence>
<evidence type="ECO:0000256" key="1">
    <source>
        <dbReference type="ARBA" id="ARBA00006484"/>
    </source>
</evidence>
<proteinExistence type="inferred from homology"/>
<dbReference type="SUPFAM" id="SSF51735">
    <property type="entry name" value="NAD(P)-binding Rossmann-fold domains"/>
    <property type="match status" value="1"/>
</dbReference>
<dbReference type="RefSeq" id="WP_116881128.1">
    <property type="nucleotide sequence ID" value="NZ_QURB01000006.1"/>
</dbReference>
<dbReference type="OrthoDB" id="9775296at2"/>
<accession>A0A3E1EWB1</accession>
<dbReference type="EMBL" id="QURB01000006">
    <property type="protein sequence ID" value="RFC53846.1"/>
    <property type="molecule type" value="Genomic_DNA"/>
</dbReference>
<dbReference type="PANTHER" id="PTHR42901:SF1">
    <property type="entry name" value="ALCOHOL DEHYDROGENASE"/>
    <property type="match status" value="1"/>
</dbReference>
<dbReference type="GO" id="GO:0016491">
    <property type="term" value="F:oxidoreductase activity"/>
    <property type="evidence" value="ECO:0007669"/>
    <property type="project" value="UniProtKB-KW"/>
</dbReference>
<evidence type="ECO:0000256" key="3">
    <source>
        <dbReference type="RuleBase" id="RU000363"/>
    </source>
</evidence>